<dbReference type="Proteomes" id="UP000596661">
    <property type="component" value="Chromosome 2"/>
</dbReference>
<dbReference type="AlphaFoldDB" id="A0A803NY71"/>
<feature type="region of interest" description="Disordered" evidence="1">
    <location>
        <begin position="73"/>
        <end position="111"/>
    </location>
</feature>
<dbReference type="EnsemblPlants" id="evm.model.02.262">
    <property type="protein sequence ID" value="cds.evm.model.02.262"/>
    <property type="gene ID" value="evm.TU.02.262"/>
</dbReference>
<proteinExistence type="predicted"/>
<feature type="compositionally biased region" description="Polar residues" evidence="1">
    <location>
        <begin position="201"/>
        <end position="211"/>
    </location>
</feature>
<organism evidence="2 3">
    <name type="scientific">Cannabis sativa</name>
    <name type="common">Hemp</name>
    <name type="synonym">Marijuana</name>
    <dbReference type="NCBI Taxonomy" id="3483"/>
    <lineage>
        <taxon>Eukaryota</taxon>
        <taxon>Viridiplantae</taxon>
        <taxon>Streptophyta</taxon>
        <taxon>Embryophyta</taxon>
        <taxon>Tracheophyta</taxon>
        <taxon>Spermatophyta</taxon>
        <taxon>Magnoliopsida</taxon>
        <taxon>eudicotyledons</taxon>
        <taxon>Gunneridae</taxon>
        <taxon>Pentapetalae</taxon>
        <taxon>rosids</taxon>
        <taxon>fabids</taxon>
        <taxon>Rosales</taxon>
        <taxon>Cannabaceae</taxon>
        <taxon>Cannabis</taxon>
    </lineage>
</organism>
<reference evidence="2" key="1">
    <citation type="submission" date="2018-11" db="EMBL/GenBank/DDBJ databases">
        <authorList>
            <person name="Grassa J C."/>
        </authorList>
    </citation>
    <scope>NUCLEOTIDE SEQUENCE [LARGE SCALE GENOMIC DNA]</scope>
</reference>
<feature type="region of interest" description="Disordered" evidence="1">
    <location>
        <begin position="178"/>
        <end position="219"/>
    </location>
</feature>
<dbReference type="EMBL" id="UZAU01000092">
    <property type="status" value="NOT_ANNOTATED_CDS"/>
    <property type="molecule type" value="Genomic_DNA"/>
</dbReference>
<feature type="compositionally biased region" description="Polar residues" evidence="1">
    <location>
        <begin position="178"/>
        <end position="187"/>
    </location>
</feature>
<dbReference type="Gramene" id="evm.model.02.262">
    <property type="protein sequence ID" value="cds.evm.model.02.262"/>
    <property type="gene ID" value="evm.TU.02.262"/>
</dbReference>
<sequence>MVDDEGLAGPPLACHKVACVGQPTTKDPMTTDPNVCVPPTTVVSTNPMDVANLVNPANPAGPTNSTNITSLVDPANPTDPNEQPLLPKVDPPLAPSTKGESGLRIGKPTIGEPHVDLGKDFELARPRDYVGQVGQTKELRIVGCDVFTQQRREFLRDPLQGRLVDRSGRVYTHVDNRQTVQPSSSGMRTDFPLPKDGQILPNRSSGENRQTLVPGGMGG</sequence>
<evidence type="ECO:0000313" key="3">
    <source>
        <dbReference type="Proteomes" id="UP000596661"/>
    </source>
</evidence>
<protein>
    <submittedName>
        <fullName evidence="2">Uncharacterized protein</fullName>
    </submittedName>
</protein>
<evidence type="ECO:0000313" key="2">
    <source>
        <dbReference type="EnsemblPlants" id="cds.evm.model.02.262"/>
    </source>
</evidence>
<evidence type="ECO:0000256" key="1">
    <source>
        <dbReference type="SAM" id="MobiDB-lite"/>
    </source>
</evidence>
<name>A0A803NY71_CANSA</name>
<keyword evidence="3" id="KW-1185">Reference proteome</keyword>
<accession>A0A803NY71</accession>
<reference evidence="2" key="2">
    <citation type="submission" date="2021-03" db="UniProtKB">
        <authorList>
            <consortium name="EnsemblPlants"/>
        </authorList>
    </citation>
    <scope>IDENTIFICATION</scope>
</reference>